<sequence>MLGRYTKLKMINGQTHFGGYRRQRKNRHVSGGSLCRRSNQVGGTWGTNTNAGPTDVDGSKWVPGGATGVGINVRLRSVNTMSGSWRITDTPTLANEIINFVMEQHGERKSYPARRREIIGQKQKKRVRPQEADLTE</sequence>
<evidence type="ECO:0000256" key="1">
    <source>
        <dbReference type="SAM" id="MobiDB-lite"/>
    </source>
</evidence>
<feature type="compositionally biased region" description="Polar residues" evidence="1">
    <location>
        <begin position="36"/>
        <end position="52"/>
    </location>
</feature>
<evidence type="ECO:0000313" key="3">
    <source>
        <dbReference type="Proteomes" id="UP001359485"/>
    </source>
</evidence>
<evidence type="ECO:0000313" key="2">
    <source>
        <dbReference type="EMBL" id="KAK6620344.1"/>
    </source>
</evidence>
<gene>
    <name evidence="2" type="ORF">RUM44_006745</name>
</gene>
<dbReference type="EMBL" id="JAWJWF010000048">
    <property type="protein sequence ID" value="KAK6620344.1"/>
    <property type="molecule type" value="Genomic_DNA"/>
</dbReference>
<feature type="region of interest" description="Disordered" evidence="1">
    <location>
        <begin position="106"/>
        <end position="136"/>
    </location>
</feature>
<protein>
    <submittedName>
        <fullName evidence="2">Uncharacterized protein</fullName>
    </submittedName>
</protein>
<organism evidence="2 3">
    <name type="scientific">Polyplax serrata</name>
    <name type="common">Common mouse louse</name>
    <dbReference type="NCBI Taxonomy" id="468196"/>
    <lineage>
        <taxon>Eukaryota</taxon>
        <taxon>Metazoa</taxon>
        <taxon>Ecdysozoa</taxon>
        <taxon>Arthropoda</taxon>
        <taxon>Hexapoda</taxon>
        <taxon>Insecta</taxon>
        <taxon>Pterygota</taxon>
        <taxon>Neoptera</taxon>
        <taxon>Paraneoptera</taxon>
        <taxon>Psocodea</taxon>
        <taxon>Troctomorpha</taxon>
        <taxon>Phthiraptera</taxon>
        <taxon>Anoplura</taxon>
        <taxon>Polyplacidae</taxon>
        <taxon>Polyplax</taxon>
    </lineage>
</organism>
<name>A0ABR1AJ10_POLSC</name>
<keyword evidence="3" id="KW-1185">Reference proteome</keyword>
<proteinExistence type="predicted"/>
<dbReference type="Proteomes" id="UP001359485">
    <property type="component" value="Unassembled WGS sequence"/>
</dbReference>
<accession>A0ABR1AJ10</accession>
<feature type="compositionally biased region" description="Basic and acidic residues" evidence="1">
    <location>
        <begin position="106"/>
        <end position="119"/>
    </location>
</feature>
<comment type="caution">
    <text evidence="2">The sequence shown here is derived from an EMBL/GenBank/DDBJ whole genome shotgun (WGS) entry which is preliminary data.</text>
</comment>
<reference evidence="2 3" key="1">
    <citation type="submission" date="2023-09" db="EMBL/GenBank/DDBJ databases">
        <title>Genomes of two closely related lineages of the louse Polyplax serrata with different host specificities.</title>
        <authorList>
            <person name="Martinu J."/>
            <person name="Tarabai H."/>
            <person name="Stefka J."/>
            <person name="Hypsa V."/>
        </authorList>
    </citation>
    <scope>NUCLEOTIDE SEQUENCE [LARGE SCALE GENOMIC DNA]</scope>
    <source>
        <strain evidence="2">98ZLc_SE</strain>
    </source>
</reference>
<feature type="region of interest" description="Disordered" evidence="1">
    <location>
        <begin position="24"/>
        <end position="55"/>
    </location>
</feature>